<keyword evidence="4" id="KW-1185">Reference proteome</keyword>
<organism evidence="3 4">
    <name type="scientific">Argiope bruennichi</name>
    <name type="common">Wasp spider</name>
    <name type="synonym">Aranea bruennichi</name>
    <dbReference type="NCBI Taxonomy" id="94029"/>
    <lineage>
        <taxon>Eukaryota</taxon>
        <taxon>Metazoa</taxon>
        <taxon>Ecdysozoa</taxon>
        <taxon>Arthropoda</taxon>
        <taxon>Chelicerata</taxon>
        <taxon>Arachnida</taxon>
        <taxon>Araneae</taxon>
        <taxon>Araneomorphae</taxon>
        <taxon>Entelegynae</taxon>
        <taxon>Araneoidea</taxon>
        <taxon>Araneidae</taxon>
        <taxon>Argiope</taxon>
    </lineage>
</organism>
<dbReference type="InterPro" id="IPR002013">
    <property type="entry name" value="SAC_dom"/>
</dbReference>
<dbReference type="InterPro" id="IPR034753">
    <property type="entry name" value="hSac2"/>
</dbReference>
<evidence type="ECO:0000259" key="1">
    <source>
        <dbReference type="PROSITE" id="PS50275"/>
    </source>
</evidence>
<reference evidence="3" key="2">
    <citation type="submission" date="2020-06" db="EMBL/GenBank/DDBJ databases">
        <authorList>
            <person name="Sheffer M."/>
        </authorList>
    </citation>
    <scope>NUCLEOTIDE SEQUENCE</scope>
</reference>
<gene>
    <name evidence="3" type="ORF">HNY73_015258</name>
</gene>
<evidence type="ECO:0000313" key="4">
    <source>
        <dbReference type="Proteomes" id="UP000807504"/>
    </source>
</evidence>
<dbReference type="PANTHER" id="PTHR45662:SF8">
    <property type="entry name" value="PHOSPHATIDYLINOSITIDE PHOSPHATASE SAC2"/>
    <property type="match status" value="1"/>
</dbReference>
<dbReference type="PANTHER" id="PTHR45662">
    <property type="entry name" value="PHOSPHATIDYLINOSITIDE PHOSPHATASE SAC1"/>
    <property type="match status" value="1"/>
</dbReference>
<dbReference type="Pfam" id="PF12456">
    <property type="entry name" value="hSac2"/>
    <property type="match status" value="1"/>
</dbReference>
<dbReference type="GO" id="GO:0045334">
    <property type="term" value="C:clathrin-coated endocytic vesicle"/>
    <property type="evidence" value="ECO:0007669"/>
    <property type="project" value="TreeGrafter"/>
</dbReference>
<reference evidence="3" key="1">
    <citation type="journal article" date="2020" name="bioRxiv">
        <title>Chromosome-level reference genome of the European wasp spider Argiope bruennichi: a resource for studies on range expansion and evolutionary adaptation.</title>
        <authorList>
            <person name="Sheffer M.M."/>
            <person name="Hoppe A."/>
            <person name="Krehenwinkel H."/>
            <person name="Uhl G."/>
            <person name="Kuss A.W."/>
            <person name="Jensen L."/>
            <person name="Jensen C."/>
            <person name="Gillespie R.G."/>
            <person name="Hoff K.J."/>
            <person name="Prost S."/>
        </authorList>
    </citation>
    <scope>NUCLEOTIDE SEQUENCE</scope>
</reference>
<dbReference type="AlphaFoldDB" id="A0A8T0ES24"/>
<name>A0A8T0ES24_ARGBR</name>
<dbReference type="Pfam" id="PF02383">
    <property type="entry name" value="Syja_N"/>
    <property type="match status" value="1"/>
</dbReference>
<dbReference type="GO" id="GO:0046856">
    <property type="term" value="P:phosphatidylinositol dephosphorylation"/>
    <property type="evidence" value="ECO:0007669"/>
    <property type="project" value="TreeGrafter"/>
</dbReference>
<dbReference type="PROSITE" id="PS51791">
    <property type="entry name" value="HSAC2"/>
    <property type="match status" value="1"/>
</dbReference>
<proteinExistence type="predicted"/>
<dbReference type="EMBL" id="JABXBU010002072">
    <property type="protein sequence ID" value="KAF8778547.1"/>
    <property type="molecule type" value="Genomic_DNA"/>
</dbReference>
<evidence type="ECO:0000259" key="2">
    <source>
        <dbReference type="PROSITE" id="PS51791"/>
    </source>
</evidence>
<dbReference type="InterPro" id="IPR022158">
    <property type="entry name" value="Inositol_phosphatase"/>
</dbReference>
<feature type="domain" description="SAC" evidence="1">
    <location>
        <begin position="216"/>
        <end position="573"/>
    </location>
</feature>
<dbReference type="PROSITE" id="PS50275">
    <property type="entry name" value="SAC"/>
    <property type="match status" value="1"/>
</dbReference>
<dbReference type="GO" id="GO:2001135">
    <property type="term" value="P:regulation of endocytic recycling"/>
    <property type="evidence" value="ECO:0007669"/>
    <property type="project" value="TreeGrafter"/>
</dbReference>
<dbReference type="Proteomes" id="UP000807504">
    <property type="component" value="Unassembled WGS sequence"/>
</dbReference>
<comment type="caution">
    <text evidence="3">The sequence shown here is derived from an EMBL/GenBank/DDBJ whole genome shotgun (WGS) entry which is preliminary data.</text>
</comment>
<sequence>MELLMNSDYYVILNNDYSLWCSRNDGSITPKCSKEVEKLTDFVCIGIVFGVIGKFTIQQDIDKRLVVVKDRAVVGVLPGGHDVYKIQKIALLPLNQQHLPDVEFEVCKKHRFNPKKADKPSNNPDVQQKAFQKKLGNFKNSKIPKIKSRKGMKPFLNSKEIHSAASLLASRILIPAILDQVELGPWSQFSQILAIKQPKEQRDRDKLEKRVIEEFTKMFTDTDSFYYSFTGDLTNSIQRMYYQSKDPEYKGLPLWKRIDDRFFWNKYMLSELINLQDPLCDPWIIPVIQGFVQIEQCWIDIIDDAESLSAEGARFFPPPVLLPDSTGKNYSMTLISRRSRHRAGTRYKRRGVDESGKCANYVETEQIFEFASHTVSFVQTRGSVPIFWSQPGYKYRPPPQLDKGEEETQTAFEKHFAEELSIYNKHVVIINLMEQTGKEKIINDAYLKHILEFSCPDLTYVSFDFHEYCRGMKFENVSVLIESIQDIIRDMRYCWTDSEGLICEQRGVFRVNCVDCLDRTNIVQTALAKTVMDIQFNKLGLLPPEGVLPAGCRRIFQMLWANNGDIISRQYAGTVALKGDYTRTGERRIAGMMKDGYHSANRYYMNRFKDAFRQATIDLMMGNPVTEDIHAVTPEREEVDPENEINEQEHHERVKQLIEDCKKILIPDTEVVLGGWALIDADPVTGDPDKQDMDAILILTKDSYFVAEYDDQTDRIIKYQHVLLEDLERIELGPEPGVFKSKHYCLRLHYSVYGQSGYFHMFRSTNTRFFNNMAVPIKSEEEAAESLKAICETFKVALSVKEINVPIFEGKLERRKSKMPLSQVGVRAGVFRSNRSHHGHSPNHGFHLELPSFSSMPRNISEGQLNSLKTVGSRALSNVTSHFAKLNPIKSVKALGKKTGNGITSHVPTNLASVDETSVSMSPRFSMDSSSESEEDSVLHHKTYTTPGFHGHISDRTLSSDYSEFSDVDEQELMLSTECLNNGANDNKHDDVLESCGILATYNFKSNQPTNNNFVFLDDPSHFNQRRYNTEVDDFVLDAMKKASIRHMNRKASLNEESKCKKQLPLTSMPQIHISTESNLAAYTKPDEAGGSSGKAAVCRKLSKSSEDLEYRPCTVATSNEVSHLLVQEEVMLDTDGLNAKMKTSHSESAIQDFSLSSLNLSNTLSPIAIKKDLVLSPLSRIAKGVQSFGMNLRPGHHRASPISPDNEDYEKVKLKRKKCATRIIEL</sequence>
<evidence type="ECO:0000313" key="3">
    <source>
        <dbReference type="EMBL" id="KAF8778547.1"/>
    </source>
</evidence>
<dbReference type="GO" id="GO:0005769">
    <property type="term" value="C:early endosome"/>
    <property type="evidence" value="ECO:0007669"/>
    <property type="project" value="TreeGrafter"/>
</dbReference>
<feature type="domain" description="HSac2" evidence="2">
    <location>
        <begin position="648"/>
        <end position="827"/>
    </location>
</feature>
<accession>A0A8T0ES24</accession>
<dbReference type="GO" id="GO:0043812">
    <property type="term" value="F:phosphatidylinositol-4-phosphate phosphatase activity"/>
    <property type="evidence" value="ECO:0007669"/>
    <property type="project" value="TreeGrafter"/>
</dbReference>
<protein>
    <submittedName>
        <fullName evidence="3">Phosphatidylinositide phosphatase SAC2 like protein</fullName>
    </submittedName>
</protein>